<sequence length="129" mass="13988">MVWASVAVAVLTIAAAAVPKVREILRPVIEFVAGARVRRIQRQARIEAAAAILNDQRVELLSLQLSGVAAQLDSVLAQAREDAARYQSQIAELRTELADTKAELTASRVEIAELRSALAEYAEKRGITP</sequence>
<keyword evidence="1" id="KW-0175">Coiled coil</keyword>
<protein>
    <submittedName>
        <fullName evidence="2">Uncharacterized protein</fullName>
    </submittedName>
</protein>
<dbReference type="STRING" id="455432.AWN90_36570"/>
<gene>
    <name evidence="2" type="ORF">AWN90_36570</name>
</gene>
<proteinExistence type="predicted"/>
<feature type="coiled-coil region" evidence="1">
    <location>
        <begin position="69"/>
        <end position="124"/>
    </location>
</feature>
<keyword evidence="3" id="KW-1185">Reference proteome</keyword>
<evidence type="ECO:0000256" key="1">
    <source>
        <dbReference type="SAM" id="Coils"/>
    </source>
</evidence>
<comment type="caution">
    <text evidence="2">The sequence shown here is derived from an EMBL/GenBank/DDBJ whole genome shotgun (WGS) entry which is preliminary data.</text>
</comment>
<accession>A0A161Z1Q1</accession>
<dbReference type="AlphaFoldDB" id="A0A161Z1Q1"/>
<dbReference type="Proteomes" id="UP000076512">
    <property type="component" value="Unassembled WGS sequence"/>
</dbReference>
<dbReference type="EMBL" id="LWGR01000009">
    <property type="protein sequence ID" value="KZM72194.1"/>
    <property type="molecule type" value="Genomic_DNA"/>
</dbReference>
<evidence type="ECO:0000313" key="3">
    <source>
        <dbReference type="Proteomes" id="UP000076512"/>
    </source>
</evidence>
<dbReference type="Gene3D" id="1.20.5.500">
    <property type="entry name" value="Single helix bin"/>
    <property type="match status" value="1"/>
</dbReference>
<name>A0A161Z1Q1_9NOCA</name>
<organism evidence="2 3">
    <name type="scientific">Nocardia terpenica</name>
    <dbReference type="NCBI Taxonomy" id="455432"/>
    <lineage>
        <taxon>Bacteria</taxon>
        <taxon>Bacillati</taxon>
        <taxon>Actinomycetota</taxon>
        <taxon>Actinomycetes</taxon>
        <taxon>Mycobacteriales</taxon>
        <taxon>Nocardiaceae</taxon>
        <taxon>Nocardia</taxon>
    </lineage>
</organism>
<reference evidence="2 3" key="1">
    <citation type="submission" date="2016-04" db="EMBL/GenBank/DDBJ databases">
        <authorList>
            <person name="Evans L.H."/>
            <person name="Alamgir A."/>
            <person name="Owens N."/>
            <person name="Weber N.D."/>
            <person name="Virtaneva K."/>
            <person name="Barbian K."/>
            <person name="Babar A."/>
            <person name="Rosenke K."/>
        </authorList>
    </citation>
    <scope>NUCLEOTIDE SEQUENCE [LARGE SCALE GENOMIC DNA]</scope>
    <source>
        <strain evidence="2 3">IFM 0406</strain>
    </source>
</reference>
<evidence type="ECO:0000313" key="2">
    <source>
        <dbReference type="EMBL" id="KZM72194.1"/>
    </source>
</evidence>